<accession>A0AAD7LRQ1</accession>
<dbReference type="Proteomes" id="UP001163823">
    <property type="component" value="Chromosome 7"/>
</dbReference>
<dbReference type="EMBL" id="JARAOO010000007">
    <property type="protein sequence ID" value="KAJ7961795.1"/>
    <property type="molecule type" value="Genomic_DNA"/>
</dbReference>
<evidence type="ECO:0000256" key="1">
    <source>
        <dbReference type="SAM" id="MobiDB-lite"/>
    </source>
</evidence>
<name>A0AAD7LRQ1_QUISA</name>
<dbReference type="AlphaFoldDB" id="A0AAD7LRQ1"/>
<evidence type="ECO:0000313" key="3">
    <source>
        <dbReference type="Proteomes" id="UP001163823"/>
    </source>
</evidence>
<gene>
    <name evidence="2" type="ORF">O6P43_017101</name>
</gene>
<feature type="region of interest" description="Disordered" evidence="1">
    <location>
        <begin position="194"/>
        <end position="231"/>
    </location>
</feature>
<evidence type="ECO:0000313" key="2">
    <source>
        <dbReference type="EMBL" id="KAJ7961795.1"/>
    </source>
</evidence>
<comment type="caution">
    <text evidence="2">The sequence shown here is derived from an EMBL/GenBank/DDBJ whole genome shotgun (WGS) entry which is preliminary data.</text>
</comment>
<organism evidence="2 3">
    <name type="scientific">Quillaja saponaria</name>
    <name type="common">Soap bark tree</name>
    <dbReference type="NCBI Taxonomy" id="32244"/>
    <lineage>
        <taxon>Eukaryota</taxon>
        <taxon>Viridiplantae</taxon>
        <taxon>Streptophyta</taxon>
        <taxon>Embryophyta</taxon>
        <taxon>Tracheophyta</taxon>
        <taxon>Spermatophyta</taxon>
        <taxon>Magnoliopsida</taxon>
        <taxon>eudicotyledons</taxon>
        <taxon>Gunneridae</taxon>
        <taxon>Pentapetalae</taxon>
        <taxon>rosids</taxon>
        <taxon>fabids</taxon>
        <taxon>Fabales</taxon>
        <taxon>Quillajaceae</taxon>
        <taxon>Quillaja</taxon>
    </lineage>
</organism>
<dbReference type="KEGG" id="qsa:O6P43_017101"/>
<reference evidence="2" key="1">
    <citation type="journal article" date="2023" name="Science">
        <title>Elucidation of the pathway for biosynthesis of saponin adjuvants from the soapbark tree.</title>
        <authorList>
            <person name="Reed J."/>
            <person name="Orme A."/>
            <person name="El-Demerdash A."/>
            <person name="Owen C."/>
            <person name="Martin L.B.B."/>
            <person name="Misra R.C."/>
            <person name="Kikuchi S."/>
            <person name="Rejzek M."/>
            <person name="Martin A.C."/>
            <person name="Harkess A."/>
            <person name="Leebens-Mack J."/>
            <person name="Louveau T."/>
            <person name="Stephenson M.J."/>
            <person name="Osbourn A."/>
        </authorList>
    </citation>
    <scope>NUCLEOTIDE SEQUENCE</scope>
    <source>
        <strain evidence="2">S10</strain>
    </source>
</reference>
<keyword evidence="3" id="KW-1185">Reference proteome</keyword>
<sequence length="231" mass="26718">MSRGEITIHLFKKGFLRNYKWWTLDGEGEEWLGETSNDRGVDIGDSSNRYVDMVMDAVGPDFNWDEESQLPDEPNSDAKRFFELLQNADEELWEGCSWHTRLSAVTQLLNCKSEFNMSEKCYDRIVSVVKGMLPRVDYDIFQEVELHVPTPVSVGADLDIPGVLLSDGPMEKVNLNDITVPRFLDDDQLYEEEYAENDEWENDDENDNVELDVDTEEVGFEYESNDDMEDD</sequence>
<protein>
    <submittedName>
        <fullName evidence="2">Transposon, En/Spm-like protein</fullName>
    </submittedName>
</protein>
<proteinExistence type="predicted"/>